<evidence type="ECO:0000256" key="7">
    <source>
        <dbReference type="SAM" id="MobiDB-lite"/>
    </source>
</evidence>
<feature type="coiled-coil region" evidence="6">
    <location>
        <begin position="801"/>
        <end position="842"/>
    </location>
</feature>
<dbReference type="GO" id="GO:0030674">
    <property type="term" value="F:protein-macromolecule adaptor activity"/>
    <property type="evidence" value="ECO:0007669"/>
    <property type="project" value="TreeGrafter"/>
</dbReference>
<feature type="domain" description="Pep3/Vps18 beta-propeller" evidence="8">
    <location>
        <begin position="38"/>
        <end position="401"/>
    </location>
</feature>
<dbReference type="RefSeq" id="XP_017994081.1">
    <property type="nucleotide sequence ID" value="XM_018137465.1"/>
</dbReference>
<dbReference type="OrthoDB" id="1845386at2759"/>
<dbReference type="Proteomes" id="UP000037751">
    <property type="component" value="Unassembled WGS sequence"/>
</dbReference>
<evidence type="ECO:0000256" key="6">
    <source>
        <dbReference type="SAM" id="Coils"/>
    </source>
</evidence>
<sequence>MSLASGYEQPHAASLLAAESGDMGMPEASTQSTTASTPLFQVGRVQYACPAPLGCVAAASNVLILVMEPAADGMPIQLLYLDLNDPTRAADATVPGVQTLEHVRIFAHPSAQHILVCTDTHTWYWTPSWPHARLLPRLQGVPITAVAWTTSPTLPTMPAFLAGTARGDVIEVHLHISTPPARRDLLDRWARKSAGAHDAPLERGIYRLFTLDDTHPITGIALETQGPHTLIVMATATRLYEFLGPTQPFSESAPHWDPIFAPYRGTALPHVKTELPPGPASLATAIPPPHLPHAPTRVLSWLTGTGVYDATMDAAHGVEHADVLPYPTDEDTSPLYVGRTPLHIVLVYSDALVCLDALSHEEVYRTSLPLQAKERVRGVAMDPATGTCWLYTSQSLFELVVEKESRHTWQWLLTQHEYEAALAFCHDEPSRAHVYAAQGQAYLAKGDAMAAVTCFLKAHAPSFEQVTVSLIEAQAWEALRTYVLKRLDDTPVTANVSRLMLATWLLELYLRAMDAEDTTSATYNALHAEATHVLQTYASALDPSTTYALLARQGRMDLWTTFAQTQRNTQQVVERWIQAGKWERALEALSAQSDPDLYYEFAAVLMRHAPQATVTYWKRCTSLDVARLLPALLQHRPLPKEPDYALEYLRYTIDECGSMDRTAHAMRLTRLVERPNDRAALLTFVERASPEALDLSLALRTCVQAQCQEACVRLYARMEQFELAVHLALEANDVDLACACADLVTQDEALRRELWLQCAQHAIQAKPHMHEAMQFLRRTDLLTVEDILPLFPDFTVIDDFKAEICATLEEYVAKIDTLKEKMDNTTATAASIQADIQQLSKRAIDIDTEQPCMECSTPLLQRSMYVFGCRHGFHADCLTTKVTQHLPPRRLRRLLQLQDELGTLTSQRQEAQTQSTPTKSTTASKLPLGASLERMREHVRPQAIVDAITASWHASVDTSRRVWMQQAPVMKETQSATEVTSRPATSDTYAQLDAVRNEMNTIVAGTCPVCAWSVQQVGKPFTDEHQDNDDTDWLL</sequence>
<reference evidence="10 11" key="1">
    <citation type="submission" date="2015-07" db="EMBL/GenBank/DDBJ databases">
        <title>Draft Genome Sequence of Malassezia furfur CBS1878 and Malassezia pachydermatis CBS1879.</title>
        <authorList>
            <person name="Triana S."/>
            <person name="Ohm R."/>
            <person name="Gonzalez A."/>
            <person name="DeCock H."/>
            <person name="Restrepo S."/>
            <person name="Celis A."/>
        </authorList>
    </citation>
    <scope>NUCLEOTIDE SEQUENCE [LARGE SCALE GENOMIC DNA]</scope>
    <source>
        <strain evidence="10 11">CBS 1879</strain>
    </source>
</reference>
<dbReference type="GO" id="GO:0005768">
    <property type="term" value="C:endosome"/>
    <property type="evidence" value="ECO:0007669"/>
    <property type="project" value="TreeGrafter"/>
</dbReference>
<dbReference type="GO" id="GO:0007033">
    <property type="term" value="P:vacuole organization"/>
    <property type="evidence" value="ECO:0007669"/>
    <property type="project" value="TreeGrafter"/>
</dbReference>
<evidence type="ECO:0000256" key="1">
    <source>
        <dbReference type="ARBA" id="ARBA00022723"/>
    </source>
</evidence>
<dbReference type="GO" id="GO:0048284">
    <property type="term" value="P:organelle fusion"/>
    <property type="evidence" value="ECO:0007669"/>
    <property type="project" value="TreeGrafter"/>
</dbReference>
<dbReference type="GO" id="GO:0007032">
    <property type="term" value="P:endosome organization"/>
    <property type="evidence" value="ECO:0007669"/>
    <property type="project" value="TreeGrafter"/>
</dbReference>
<dbReference type="GeneID" id="28729341"/>
<keyword evidence="3" id="KW-0862">Zinc</keyword>
<evidence type="ECO:0000256" key="4">
    <source>
        <dbReference type="ARBA" id="ARBA00023136"/>
    </source>
</evidence>
<evidence type="ECO:0000313" key="11">
    <source>
        <dbReference type="Proteomes" id="UP000037751"/>
    </source>
</evidence>
<dbReference type="STRING" id="77020.A0A0M9VRB8"/>
<dbReference type="GO" id="GO:0008270">
    <property type="term" value="F:zinc ion binding"/>
    <property type="evidence" value="ECO:0007669"/>
    <property type="project" value="UniProtKB-KW"/>
</dbReference>
<gene>
    <name evidence="10" type="ORF">Malapachy_2983</name>
</gene>
<proteinExistence type="predicted"/>
<name>A0A0M9VRB8_9BASI</name>
<keyword evidence="4" id="KW-0472">Membrane</keyword>
<organism evidence="10 11">
    <name type="scientific">Malassezia pachydermatis</name>
    <dbReference type="NCBI Taxonomy" id="77020"/>
    <lineage>
        <taxon>Eukaryota</taxon>
        <taxon>Fungi</taxon>
        <taxon>Dikarya</taxon>
        <taxon>Basidiomycota</taxon>
        <taxon>Ustilaginomycotina</taxon>
        <taxon>Malasseziomycetes</taxon>
        <taxon>Malasseziales</taxon>
        <taxon>Malasseziaceae</taxon>
        <taxon>Malassezia</taxon>
    </lineage>
</organism>
<dbReference type="EMBL" id="LGAV01000001">
    <property type="protein sequence ID" value="KOS16449.1"/>
    <property type="molecule type" value="Genomic_DNA"/>
</dbReference>
<accession>A0A0M9VRB8</accession>
<dbReference type="Pfam" id="PF05131">
    <property type="entry name" value="Pep3_Vps18"/>
    <property type="match status" value="1"/>
</dbReference>
<evidence type="ECO:0000313" key="10">
    <source>
        <dbReference type="EMBL" id="KOS16449.1"/>
    </source>
</evidence>
<dbReference type="InterPro" id="IPR058919">
    <property type="entry name" value="Pep3/Vps18_RING_C"/>
</dbReference>
<comment type="caution">
    <text evidence="10">The sequence shown here is derived from an EMBL/GenBank/DDBJ whole genome shotgun (WGS) entry which is preliminary data.</text>
</comment>
<dbReference type="GO" id="GO:0006904">
    <property type="term" value="P:vesicle docking involved in exocytosis"/>
    <property type="evidence" value="ECO:0007669"/>
    <property type="project" value="TreeGrafter"/>
</dbReference>
<evidence type="ECO:0000256" key="2">
    <source>
        <dbReference type="ARBA" id="ARBA00022771"/>
    </source>
</evidence>
<dbReference type="InterPro" id="IPR007810">
    <property type="entry name" value="Pep3/Vps18_beta-prop"/>
</dbReference>
<keyword evidence="2" id="KW-0863">Zinc-finger</keyword>
<keyword evidence="11" id="KW-1185">Reference proteome</keyword>
<evidence type="ECO:0000256" key="3">
    <source>
        <dbReference type="ARBA" id="ARBA00022833"/>
    </source>
</evidence>
<dbReference type="AlphaFoldDB" id="A0A0M9VRB8"/>
<feature type="domain" description="Pep3/Vps18 RING C-terminal" evidence="9">
    <location>
        <begin position="850"/>
        <end position="901"/>
    </location>
</feature>
<evidence type="ECO:0000256" key="5">
    <source>
        <dbReference type="ARBA" id="ARBA00029433"/>
    </source>
</evidence>
<dbReference type="PANTHER" id="PTHR23323">
    <property type="entry name" value="VACUOLAR PROTEIN SORTING-ASSOCIATED PROTEIN"/>
    <property type="match status" value="1"/>
</dbReference>
<keyword evidence="1" id="KW-0479">Metal-binding</keyword>
<dbReference type="VEuPathDB" id="FungiDB:Malapachy_2983"/>
<feature type="region of interest" description="Disordered" evidence="7">
    <location>
        <begin position="905"/>
        <end position="924"/>
    </location>
</feature>
<evidence type="ECO:0000259" key="8">
    <source>
        <dbReference type="Pfam" id="PF05131"/>
    </source>
</evidence>
<dbReference type="PANTHER" id="PTHR23323:SF26">
    <property type="entry name" value="VACUOLAR PROTEIN SORTING-ASSOCIATED PROTEIN 18 HOMOLOG"/>
    <property type="match status" value="1"/>
</dbReference>
<keyword evidence="6" id="KW-0175">Coiled coil</keyword>
<dbReference type="Pfam" id="PF26148">
    <property type="entry name" value="VPS18_RING_C"/>
    <property type="match status" value="1"/>
</dbReference>
<evidence type="ECO:0000259" key="9">
    <source>
        <dbReference type="Pfam" id="PF26148"/>
    </source>
</evidence>
<comment type="subcellular location">
    <subcellularLocation>
        <location evidence="5">Endomembrane system</location>
        <topology evidence="5">Peripheral membrane protein</topology>
        <orientation evidence="5">Cytoplasmic side</orientation>
    </subcellularLocation>
</comment>
<protein>
    <submittedName>
        <fullName evidence="10">Uncharacterized protein</fullName>
    </submittedName>
</protein>
<dbReference type="GO" id="GO:0030897">
    <property type="term" value="C:HOPS complex"/>
    <property type="evidence" value="ECO:0007669"/>
    <property type="project" value="TreeGrafter"/>
</dbReference>